<comment type="subcellular location">
    <subcellularLocation>
        <location evidence="17 20">Cell inner membrane</location>
        <topology evidence="17 20">Lipid-anchor</topology>
        <orientation evidence="17 20">Periplasmic side</orientation>
    </subcellularLocation>
</comment>
<dbReference type="GO" id="GO:0005886">
    <property type="term" value="C:plasma membrane"/>
    <property type="evidence" value="ECO:0007669"/>
    <property type="project" value="UniProtKB-SubCell"/>
</dbReference>
<gene>
    <name evidence="21" type="primary">apbE</name>
    <name evidence="21" type="ordered locus">SPOA0036</name>
</gene>
<evidence type="ECO:0000256" key="7">
    <source>
        <dbReference type="ARBA" id="ARBA00022679"/>
    </source>
</evidence>
<dbReference type="PROSITE" id="PS51257">
    <property type="entry name" value="PROKAR_LIPOPROTEIN"/>
    <property type="match status" value="1"/>
</dbReference>
<evidence type="ECO:0000256" key="1">
    <source>
        <dbReference type="ARBA" id="ARBA00008282"/>
    </source>
</evidence>
<geneLocation type="plasmid" evidence="22">
    <name>megaplasmid Spo</name>
</geneLocation>
<dbReference type="GO" id="GO:0046872">
    <property type="term" value="F:metal ion binding"/>
    <property type="evidence" value="ECO:0007669"/>
    <property type="project" value="UniProtKB-UniRule"/>
</dbReference>
<evidence type="ECO:0000313" key="22">
    <source>
        <dbReference type="Proteomes" id="UP000001023"/>
    </source>
</evidence>
<feature type="binding site" evidence="19">
    <location>
        <position position="192"/>
    </location>
    <ligand>
        <name>Mg(2+)</name>
        <dbReference type="ChEBI" id="CHEBI:18420"/>
    </ligand>
</feature>
<keyword evidence="21" id="KW-0614">Plasmid</keyword>
<reference evidence="21 22" key="2">
    <citation type="journal article" date="2014" name="Stand. Genomic Sci.">
        <title>An updated genome annotation for the model marine bacterium Ruegeria pomeroyi DSS-3.</title>
        <authorList>
            <person name="Rivers A.R."/>
            <person name="Smith C.B."/>
            <person name="Moran M.A."/>
        </authorList>
    </citation>
    <scope>GENOME REANNOTATION</scope>
    <source>
        <strain evidence="22">ATCC 700808 / DSM 15171 / DSS-3</strain>
        <plasmid evidence="22">Plasmid megaplasmid Spo</plasmid>
    </source>
</reference>
<keyword evidence="12" id="KW-0472">Membrane</keyword>
<keyword evidence="13" id="KW-0564">Palmitate</keyword>
<evidence type="ECO:0000256" key="18">
    <source>
        <dbReference type="PIRNR" id="PIRNR006268"/>
    </source>
</evidence>
<dbReference type="PANTHER" id="PTHR30040:SF2">
    <property type="entry name" value="FAD:PROTEIN FMN TRANSFERASE"/>
    <property type="match status" value="1"/>
</dbReference>
<evidence type="ECO:0000313" key="21">
    <source>
        <dbReference type="EMBL" id="AAV97176.1"/>
    </source>
</evidence>
<keyword evidence="9" id="KW-0732">Signal</keyword>
<keyword evidence="22" id="KW-1185">Reference proteome</keyword>
<name>Q5LLK1_RUEPO</name>
<keyword evidence="4" id="KW-1003">Cell membrane</keyword>
<keyword evidence="11 18" id="KW-0460">Magnesium</keyword>
<protein>
    <recommendedName>
        <fullName evidence="3 18">FAD:protein FMN transferase</fullName>
        <ecNumber evidence="2 18">2.7.1.180</ecNumber>
    </recommendedName>
    <alternativeName>
        <fullName evidence="15 18">Flavin transferase</fullName>
    </alternativeName>
</protein>
<comment type="catalytic activity">
    <reaction evidence="16 18 20">
        <text>L-threonyl-[protein] + FAD = FMN-L-threonyl-[protein] + AMP + H(+)</text>
        <dbReference type="Rhea" id="RHEA:36847"/>
        <dbReference type="Rhea" id="RHEA-COMP:11060"/>
        <dbReference type="Rhea" id="RHEA-COMP:11061"/>
        <dbReference type="ChEBI" id="CHEBI:15378"/>
        <dbReference type="ChEBI" id="CHEBI:30013"/>
        <dbReference type="ChEBI" id="CHEBI:57692"/>
        <dbReference type="ChEBI" id="CHEBI:74257"/>
        <dbReference type="ChEBI" id="CHEBI:456215"/>
        <dbReference type="EC" id="2.7.1.180"/>
    </reaction>
</comment>
<evidence type="ECO:0000256" key="11">
    <source>
        <dbReference type="ARBA" id="ARBA00022842"/>
    </source>
</evidence>
<dbReference type="FunFam" id="3.10.520.10:FF:000001">
    <property type="entry name" value="FAD:protein FMN transferase"/>
    <property type="match status" value="1"/>
</dbReference>
<keyword evidence="10 18" id="KW-0274">FAD</keyword>
<evidence type="ECO:0000256" key="15">
    <source>
        <dbReference type="ARBA" id="ARBA00031306"/>
    </source>
</evidence>
<accession>Q5LLK1</accession>
<proteinExistence type="inferred from homology"/>
<evidence type="ECO:0000256" key="19">
    <source>
        <dbReference type="PIRSR" id="PIRSR006268-2"/>
    </source>
</evidence>
<keyword evidence="7 18" id="KW-0808">Transferase</keyword>
<dbReference type="InterPro" id="IPR024932">
    <property type="entry name" value="ApbE"/>
</dbReference>
<evidence type="ECO:0000256" key="9">
    <source>
        <dbReference type="ARBA" id="ARBA00022729"/>
    </source>
</evidence>
<sequence>MTPPRRWPMPQQRNIRGWPMVRWLALPVALMLSGCLFEAEPEVVKLSGDTMGTTYHITAIGADLDAEALGAAVEVTLAAVNAKMSNWDPKSEVSTFSARTDTAPMPVSPEFVTVIGAANQVHAQSGGKFDITLGPLIELWGFGPRKPEDPIPSDAEIASALQGVGQARLLTLDTAGGTLAKARPETGINLSAIAKGYGVDAVAETLRGFEIDDYMVEIGGDLVTRGKNDKGEAWRIGIERPDRGAQTVQLVVPISDYGMATSGDYRNYFEHQGQRYSHILDPVTGRPVTHRTTSVTVIADSAMMADAWATAMLVLGLDQGLKVAEAHKLAVFFIERDAQDGAEAYMTAQSSAFADLLNAAD</sequence>
<dbReference type="eggNOG" id="COG1477">
    <property type="taxonomic scope" value="Bacteria"/>
</dbReference>
<evidence type="ECO:0000256" key="5">
    <source>
        <dbReference type="ARBA" id="ARBA00022519"/>
    </source>
</evidence>
<dbReference type="Gene3D" id="3.10.520.10">
    <property type="entry name" value="ApbE-like domains"/>
    <property type="match status" value="1"/>
</dbReference>
<feature type="binding site" evidence="19">
    <location>
        <position position="310"/>
    </location>
    <ligand>
        <name>Mg(2+)</name>
        <dbReference type="ChEBI" id="CHEBI:18420"/>
    </ligand>
</feature>
<reference evidence="21 22" key="1">
    <citation type="journal article" date="2004" name="Nature">
        <title>Genome sequence of Silicibacter pomeroyi reveals adaptations to the marine environment.</title>
        <authorList>
            <person name="Moran M.A."/>
            <person name="Buchan A."/>
            <person name="Gonzalez J.M."/>
            <person name="Heidelberg J.F."/>
            <person name="Whitman W.B."/>
            <person name="Kiene R.P."/>
            <person name="Henriksen J.R."/>
            <person name="King G.M."/>
            <person name="Belas R."/>
            <person name="Fuqua C."/>
            <person name="Brinkac L."/>
            <person name="Lewis M."/>
            <person name="Johri S."/>
            <person name="Weaver B."/>
            <person name="Pai G."/>
            <person name="Eisen J.A."/>
            <person name="Rahe E."/>
            <person name="Sheldon W.M."/>
            <person name="Ye W."/>
            <person name="Miller T.R."/>
            <person name="Carlton J."/>
            <person name="Rasko D.A."/>
            <person name="Paulsen I.T."/>
            <person name="Ren Q."/>
            <person name="Daugherty S.C."/>
            <person name="Deboy R.T."/>
            <person name="Dodson R.J."/>
            <person name="Durkin A.S."/>
            <person name="Madupu R."/>
            <person name="Nelson W.C."/>
            <person name="Sullivan S.A."/>
            <person name="Rosovitz M.J."/>
            <person name="Haft D.H."/>
            <person name="Selengut J."/>
            <person name="Ward N."/>
        </authorList>
    </citation>
    <scope>NUCLEOTIDE SEQUENCE [LARGE SCALE GENOMIC DNA]</scope>
    <source>
        <strain evidence="22">ATCC 700808 / DSM 15171 / DSS-3</strain>
        <plasmid evidence="22">Plasmid megaplasmid Spo</plasmid>
    </source>
</reference>
<keyword evidence="8 18" id="KW-0479">Metal-binding</keyword>
<dbReference type="HOGENOM" id="CLU_044403_0_0_5"/>
<evidence type="ECO:0000256" key="16">
    <source>
        <dbReference type="ARBA" id="ARBA00048540"/>
    </source>
</evidence>
<evidence type="ECO:0000256" key="12">
    <source>
        <dbReference type="ARBA" id="ARBA00023136"/>
    </source>
</evidence>
<dbReference type="Proteomes" id="UP000001023">
    <property type="component" value="Plasmid megaplasmid"/>
</dbReference>
<dbReference type="SUPFAM" id="SSF143631">
    <property type="entry name" value="ApbE-like"/>
    <property type="match status" value="1"/>
</dbReference>
<dbReference type="GO" id="GO:0016740">
    <property type="term" value="F:transferase activity"/>
    <property type="evidence" value="ECO:0007669"/>
    <property type="project" value="UniProtKB-UniRule"/>
</dbReference>
<evidence type="ECO:0000256" key="14">
    <source>
        <dbReference type="ARBA" id="ARBA00023288"/>
    </source>
</evidence>
<dbReference type="EMBL" id="CP000032">
    <property type="protein sequence ID" value="AAV97176.1"/>
    <property type="molecule type" value="Genomic_DNA"/>
</dbReference>
<dbReference type="KEGG" id="sil:SPOA0036"/>
<keyword evidence="5 20" id="KW-0997">Cell inner membrane</keyword>
<dbReference type="Pfam" id="PF02424">
    <property type="entry name" value="ApbE"/>
    <property type="match status" value="1"/>
</dbReference>
<organism evidence="21 22">
    <name type="scientific">Ruegeria pomeroyi (strain ATCC 700808 / DSM 15171 / DSS-3)</name>
    <name type="common">Silicibacter pomeroyi</name>
    <dbReference type="NCBI Taxonomy" id="246200"/>
    <lineage>
        <taxon>Bacteria</taxon>
        <taxon>Pseudomonadati</taxon>
        <taxon>Pseudomonadota</taxon>
        <taxon>Alphaproteobacteria</taxon>
        <taxon>Rhodobacterales</taxon>
        <taxon>Roseobacteraceae</taxon>
        <taxon>Ruegeria</taxon>
    </lineage>
</organism>
<evidence type="ECO:0000256" key="8">
    <source>
        <dbReference type="ARBA" id="ARBA00022723"/>
    </source>
</evidence>
<evidence type="ECO:0000256" key="4">
    <source>
        <dbReference type="ARBA" id="ARBA00022475"/>
    </source>
</evidence>
<keyword evidence="14 20" id="KW-0449">Lipoprotein</keyword>
<dbReference type="InterPro" id="IPR003374">
    <property type="entry name" value="ApbE-like_sf"/>
</dbReference>
<evidence type="ECO:0000256" key="3">
    <source>
        <dbReference type="ARBA" id="ARBA00016337"/>
    </source>
</evidence>
<dbReference type="AlphaFoldDB" id="Q5LLK1"/>
<comment type="similarity">
    <text evidence="1 18 20">Belongs to the ApbE family.</text>
</comment>
<evidence type="ECO:0000256" key="6">
    <source>
        <dbReference type="ARBA" id="ARBA00022630"/>
    </source>
</evidence>
<evidence type="ECO:0000256" key="2">
    <source>
        <dbReference type="ARBA" id="ARBA00011955"/>
    </source>
</evidence>
<keyword evidence="6 18" id="KW-0285">Flavoprotein</keyword>
<comment type="function">
    <text evidence="20">Flavin transferase that catalyzes the transfer of the FMN moiety of FAD and its covalent binding to the hydroxyl group of a threonine residue in a target flavoprotein.</text>
</comment>
<comment type="cofactor">
    <cofactor evidence="19">
        <name>Mg(2+)</name>
        <dbReference type="ChEBI" id="CHEBI:18420"/>
    </cofactor>
    <cofactor evidence="19">
        <name>Mn(2+)</name>
        <dbReference type="ChEBI" id="CHEBI:29035"/>
    </cofactor>
    <text evidence="19">Magnesium. Can also use manganese.</text>
</comment>
<dbReference type="PIRSF" id="PIRSF006268">
    <property type="entry name" value="ApbE"/>
    <property type="match status" value="1"/>
</dbReference>
<dbReference type="EC" id="2.7.1.180" evidence="2 18"/>
<evidence type="ECO:0000256" key="13">
    <source>
        <dbReference type="ARBA" id="ARBA00023139"/>
    </source>
</evidence>
<evidence type="ECO:0000256" key="20">
    <source>
        <dbReference type="RuleBase" id="RU363002"/>
    </source>
</evidence>
<dbReference type="PaxDb" id="246200-SPOA0036"/>
<evidence type="ECO:0000256" key="17">
    <source>
        <dbReference type="ARBA" id="ARBA00060485"/>
    </source>
</evidence>
<feature type="binding site" evidence="19">
    <location>
        <position position="306"/>
    </location>
    <ligand>
        <name>Mg(2+)</name>
        <dbReference type="ChEBI" id="CHEBI:18420"/>
    </ligand>
</feature>
<dbReference type="PANTHER" id="PTHR30040">
    <property type="entry name" value="THIAMINE BIOSYNTHESIS LIPOPROTEIN APBE"/>
    <property type="match status" value="1"/>
</dbReference>
<evidence type="ECO:0000256" key="10">
    <source>
        <dbReference type="ARBA" id="ARBA00022827"/>
    </source>
</evidence>